<evidence type="ECO:0000256" key="3">
    <source>
        <dbReference type="ARBA" id="ARBA00023274"/>
    </source>
</evidence>
<name>A0AAN7VYD1_9SACH</name>
<dbReference type="SUPFAM" id="SSF52313">
    <property type="entry name" value="Ribosomal protein S2"/>
    <property type="match status" value="1"/>
</dbReference>
<dbReference type="FunFam" id="3.40.50.10490:FF:000055">
    <property type="entry name" value="Mitochondrial ribosomal protein"/>
    <property type="match status" value="1"/>
</dbReference>
<evidence type="ECO:0000256" key="1">
    <source>
        <dbReference type="ARBA" id="ARBA00006242"/>
    </source>
</evidence>
<reference evidence="6" key="1">
    <citation type="submission" date="2023-07" db="EMBL/GenBank/DDBJ databases">
        <title>A draft genome of Kazachstania heterogenica Y-27499.</title>
        <authorList>
            <person name="Donic C."/>
            <person name="Kralova J.S."/>
            <person name="Fidel L."/>
            <person name="Ben-Dor S."/>
            <person name="Jung S."/>
        </authorList>
    </citation>
    <scope>NUCLEOTIDE SEQUENCE [LARGE SCALE GENOMIC DNA]</scope>
    <source>
        <strain evidence="6">Y27499</strain>
    </source>
</reference>
<dbReference type="PRINTS" id="PR00395">
    <property type="entry name" value="RIBOSOMALS2"/>
</dbReference>
<sequence length="396" mass="44724">MLKLVSARPFNKLYPSTLSKRFNHVSSINSENTLTNESIVNRLKSLRYVNTDEEQNIRNLLNQPLNDKELQLDEELTKFLEEFKHLKEQQQQVLANNNNTNRSLTGPFTTSSTTASITTPFPYLKSVSKSNEPYSLQELYLRQLNHARVSASLGAQIKDTYQPHMDITCPPSVEETTIQKLMAANVHLGQSTSLYRSSTQSFIYGEYKGLHIIDLNQTLQYLKRACSIVEGVAENGGIILLLGTRPQWKVPLQTAARRMNGYFVSTRWIPGTLTNPTELSRIWDKQEIDQFDVPTGRTLTNDEMSCIVKPDLLIVLNPTENRNALYEAMKTRVPTIGIIDTDSEPSMVTYPIPGNDDSNRSVNLLLGILSRAGERGLNKRLKKNMMKGKNSDDATI</sequence>
<keyword evidence="6" id="KW-1185">Reference proteome</keyword>
<dbReference type="CDD" id="cd01425">
    <property type="entry name" value="RPS2"/>
    <property type="match status" value="1"/>
</dbReference>
<dbReference type="InterPro" id="IPR001865">
    <property type="entry name" value="Ribosomal_uS2"/>
</dbReference>
<accession>A0AAN7VYD1</accession>
<dbReference type="Gene3D" id="3.40.50.10490">
    <property type="entry name" value="Glucose-6-phosphate isomerase like protein, domain 1"/>
    <property type="match status" value="1"/>
</dbReference>
<dbReference type="PANTHER" id="PTHR12534">
    <property type="entry name" value="30S RIBOSOMAL PROTEIN S2 PROKARYOTIC AND ORGANELLAR"/>
    <property type="match status" value="1"/>
</dbReference>
<evidence type="ECO:0008006" key="7">
    <source>
        <dbReference type="Google" id="ProtNLM"/>
    </source>
</evidence>
<dbReference type="EMBL" id="JAWIZZ010000073">
    <property type="protein sequence ID" value="KAK5773629.1"/>
    <property type="molecule type" value="Genomic_DNA"/>
</dbReference>
<dbReference type="GO" id="GO:0003735">
    <property type="term" value="F:structural constituent of ribosome"/>
    <property type="evidence" value="ECO:0007669"/>
    <property type="project" value="InterPro"/>
</dbReference>
<protein>
    <recommendedName>
        <fullName evidence="7">Ribosomal protein S2</fullName>
    </recommendedName>
</protein>
<dbReference type="HAMAP" id="MF_00291_B">
    <property type="entry name" value="Ribosomal_uS2_B"/>
    <property type="match status" value="1"/>
</dbReference>
<comment type="caution">
    <text evidence="5">The sequence shown here is derived from an EMBL/GenBank/DDBJ whole genome shotgun (WGS) entry which is preliminary data.</text>
</comment>
<keyword evidence="2 4" id="KW-0689">Ribosomal protein</keyword>
<dbReference type="InterPro" id="IPR018130">
    <property type="entry name" value="Ribosomal_uS2_CS"/>
</dbReference>
<keyword evidence="3 4" id="KW-0687">Ribonucleoprotein</keyword>
<comment type="similarity">
    <text evidence="1 4">Belongs to the universal ribosomal protein uS2 family.</text>
</comment>
<dbReference type="InterPro" id="IPR023591">
    <property type="entry name" value="Ribosomal_uS2_flav_dom_sf"/>
</dbReference>
<dbReference type="PROSITE" id="PS00963">
    <property type="entry name" value="RIBOSOMAL_S2_2"/>
    <property type="match status" value="1"/>
</dbReference>
<proteinExistence type="inferred from homology"/>
<dbReference type="InterPro" id="IPR005706">
    <property type="entry name" value="Ribosomal_uS2_bac/mit/plastid"/>
</dbReference>
<dbReference type="AlphaFoldDB" id="A0AAN7VYD1"/>
<evidence type="ECO:0000256" key="2">
    <source>
        <dbReference type="ARBA" id="ARBA00022980"/>
    </source>
</evidence>
<dbReference type="PROSITE" id="PS00962">
    <property type="entry name" value="RIBOSOMAL_S2_1"/>
    <property type="match status" value="1"/>
</dbReference>
<organism evidence="5 6">
    <name type="scientific">Arxiozyma heterogenica</name>
    <dbReference type="NCBI Taxonomy" id="278026"/>
    <lineage>
        <taxon>Eukaryota</taxon>
        <taxon>Fungi</taxon>
        <taxon>Dikarya</taxon>
        <taxon>Ascomycota</taxon>
        <taxon>Saccharomycotina</taxon>
        <taxon>Saccharomycetes</taxon>
        <taxon>Saccharomycetales</taxon>
        <taxon>Saccharomycetaceae</taxon>
        <taxon>Arxiozyma</taxon>
    </lineage>
</organism>
<evidence type="ECO:0000313" key="6">
    <source>
        <dbReference type="Proteomes" id="UP001306508"/>
    </source>
</evidence>
<dbReference type="PANTHER" id="PTHR12534:SF0">
    <property type="entry name" value="SMALL RIBOSOMAL SUBUNIT PROTEIN US2M"/>
    <property type="match status" value="1"/>
</dbReference>
<gene>
    <name evidence="5" type="ORF">RI543_005148</name>
</gene>
<dbReference type="GO" id="GO:0006412">
    <property type="term" value="P:translation"/>
    <property type="evidence" value="ECO:0007669"/>
    <property type="project" value="InterPro"/>
</dbReference>
<dbReference type="NCBIfam" id="TIGR01011">
    <property type="entry name" value="rpsB_bact"/>
    <property type="match status" value="1"/>
</dbReference>
<evidence type="ECO:0000256" key="4">
    <source>
        <dbReference type="RuleBase" id="RU003631"/>
    </source>
</evidence>
<evidence type="ECO:0000313" key="5">
    <source>
        <dbReference type="EMBL" id="KAK5773629.1"/>
    </source>
</evidence>
<dbReference type="Proteomes" id="UP001306508">
    <property type="component" value="Unassembled WGS sequence"/>
</dbReference>
<dbReference type="Pfam" id="PF00318">
    <property type="entry name" value="Ribosomal_S2"/>
    <property type="match status" value="1"/>
</dbReference>
<dbReference type="GO" id="GO:0005763">
    <property type="term" value="C:mitochondrial small ribosomal subunit"/>
    <property type="evidence" value="ECO:0007669"/>
    <property type="project" value="TreeGrafter"/>
</dbReference>